<keyword evidence="4" id="KW-1185">Reference proteome</keyword>
<keyword evidence="1" id="KW-0732">Signal</keyword>
<dbReference type="EMBL" id="JOJR01000216">
    <property type="protein sequence ID" value="RCN41939.1"/>
    <property type="molecule type" value="Genomic_DNA"/>
</dbReference>
<evidence type="ECO:0000259" key="2">
    <source>
        <dbReference type="SMART" id="SM00198"/>
    </source>
</evidence>
<dbReference type="OrthoDB" id="5791600at2759"/>
<evidence type="ECO:0000313" key="3">
    <source>
        <dbReference type="EMBL" id="RCN41939.1"/>
    </source>
</evidence>
<dbReference type="InterPro" id="IPR014044">
    <property type="entry name" value="CAP_dom"/>
</dbReference>
<dbReference type="PANTHER" id="PTHR10334">
    <property type="entry name" value="CYSTEINE-RICH SECRETORY PROTEIN-RELATED"/>
    <property type="match status" value="1"/>
</dbReference>
<dbReference type="CDD" id="cd05380">
    <property type="entry name" value="CAP_euk"/>
    <property type="match status" value="2"/>
</dbReference>
<comment type="caution">
    <text evidence="3">The sequence shown here is derived from an EMBL/GenBank/DDBJ whole genome shotgun (WGS) entry which is preliminary data.</text>
</comment>
<dbReference type="InterPro" id="IPR001283">
    <property type="entry name" value="CRISP-related"/>
</dbReference>
<dbReference type="Pfam" id="PF00188">
    <property type="entry name" value="CAP"/>
    <property type="match status" value="2"/>
</dbReference>
<dbReference type="SUPFAM" id="SSF55797">
    <property type="entry name" value="PR-1-like"/>
    <property type="match status" value="2"/>
</dbReference>
<dbReference type="STRING" id="29170.A0A368GFB9"/>
<accession>A0A368GFB9</accession>
<organism evidence="3 4">
    <name type="scientific">Ancylostoma caninum</name>
    <name type="common">Dog hookworm</name>
    <dbReference type="NCBI Taxonomy" id="29170"/>
    <lineage>
        <taxon>Eukaryota</taxon>
        <taxon>Metazoa</taxon>
        <taxon>Ecdysozoa</taxon>
        <taxon>Nematoda</taxon>
        <taxon>Chromadorea</taxon>
        <taxon>Rhabditida</taxon>
        <taxon>Rhabditina</taxon>
        <taxon>Rhabditomorpha</taxon>
        <taxon>Strongyloidea</taxon>
        <taxon>Ancylostomatidae</taxon>
        <taxon>Ancylostomatinae</taxon>
        <taxon>Ancylostoma</taxon>
    </lineage>
</organism>
<gene>
    <name evidence="3" type="ORF">ANCCAN_12099</name>
</gene>
<dbReference type="InterPro" id="IPR035940">
    <property type="entry name" value="CAP_sf"/>
</dbReference>
<dbReference type="AlphaFoldDB" id="A0A368GFB9"/>
<sequence length="410" mass="45290">LLFLSFASAVLSTTCPGQDLTDDQRRLLTRQHNTIRRQIAQGAANNYNGKLPTGKNIYRMKYSCDLEQAAIDATGAACSASLADPQKYGQNIQLYTTPSFLALAKNDLLQDAVKQWYSPVIYYGQRNPDNKFADSRLYTFANLAYGKNTAFGCHYARCQGPDRIVITCMYNNIVPDNEVIYEKGTACANDQECTTYPQSKCDQSLCVIPTPLPPTMCPSTEMTDAARKKVLDMHNWRRSQLALGKIPNGKNSYNCPTATNMFKMAYDCDLENSALAYAKQCSLVPSDVGTRPDEGENVHSGPLVTDLEKGAEAAVRSWWSEIYQNGLNRQMKYLISLATKPNGPRAFTQMGWATSVKLGCAIFKCPKDTFTVCRYKAAGNIVDQYIYVPGKVCEACPNTCIAAEGLCPTP</sequence>
<feature type="signal peptide" evidence="1">
    <location>
        <begin position="1"/>
        <end position="17"/>
    </location>
</feature>
<reference evidence="3 4" key="1">
    <citation type="submission" date="2014-10" db="EMBL/GenBank/DDBJ databases">
        <title>Draft genome of the hookworm Ancylostoma caninum.</title>
        <authorList>
            <person name="Mitreva M."/>
        </authorList>
    </citation>
    <scope>NUCLEOTIDE SEQUENCE [LARGE SCALE GENOMIC DNA]</scope>
    <source>
        <strain evidence="3 4">Baltimore</strain>
    </source>
</reference>
<name>A0A368GFB9_ANCCA</name>
<feature type="chain" id="PRO_5016753185" evidence="1">
    <location>
        <begin position="18"/>
        <end position="410"/>
    </location>
</feature>
<dbReference type="SMART" id="SM00198">
    <property type="entry name" value="SCP"/>
    <property type="match status" value="2"/>
</dbReference>
<feature type="non-terminal residue" evidence="3">
    <location>
        <position position="1"/>
    </location>
</feature>
<feature type="domain" description="SCP" evidence="2">
    <location>
        <begin position="22"/>
        <end position="175"/>
    </location>
</feature>
<dbReference type="Gene3D" id="3.40.33.10">
    <property type="entry name" value="CAP"/>
    <property type="match status" value="2"/>
</dbReference>
<evidence type="ECO:0000256" key="1">
    <source>
        <dbReference type="SAM" id="SignalP"/>
    </source>
</evidence>
<evidence type="ECO:0000313" key="4">
    <source>
        <dbReference type="Proteomes" id="UP000252519"/>
    </source>
</evidence>
<dbReference type="Proteomes" id="UP000252519">
    <property type="component" value="Unassembled WGS sequence"/>
</dbReference>
<feature type="domain" description="SCP" evidence="2">
    <location>
        <begin position="225"/>
        <end position="383"/>
    </location>
</feature>
<protein>
    <submittedName>
        <fullName evidence="3">SCP-like protein</fullName>
    </submittedName>
</protein>
<proteinExistence type="predicted"/>
<dbReference type="PRINTS" id="PR00837">
    <property type="entry name" value="V5TPXLIKE"/>
</dbReference>